<feature type="transmembrane region" description="Helical" evidence="1">
    <location>
        <begin position="21"/>
        <end position="41"/>
    </location>
</feature>
<evidence type="ECO:0000313" key="3">
    <source>
        <dbReference type="Proteomes" id="UP000286246"/>
    </source>
</evidence>
<sequence length="55" mass="6358">MITSYLKIAFRSLRKNQDCTTIDIGGLAIGMAGRLMIMLWLQNILMIDRYHKKIS</sequence>
<proteinExistence type="predicted"/>
<dbReference type="Proteomes" id="UP000286246">
    <property type="component" value="Unassembled WGS sequence"/>
</dbReference>
<keyword evidence="1" id="KW-1133">Transmembrane helix</keyword>
<name>A0A420ARJ6_SPHD1</name>
<keyword evidence="3" id="KW-1185">Reference proteome</keyword>
<protein>
    <submittedName>
        <fullName evidence="2">Uncharacterized protein</fullName>
    </submittedName>
</protein>
<dbReference type="AlphaFoldDB" id="A0A420ARJ6"/>
<keyword evidence="1" id="KW-0812">Transmembrane</keyword>
<gene>
    <name evidence="2" type="ORF">DFQ12_4252</name>
</gene>
<reference evidence="2 3" key="1">
    <citation type="submission" date="2018-09" db="EMBL/GenBank/DDBJ databases">
        <title>Genomic Encyclopedia of Type Strains, Phase III (KMG-III): the genomes of soil and plant-associated and newly described type strains.</title>
        <authorList>
            <person name="Whitman W."/>
        </authorList>
    </citation>
    <scope>NUCLEOTIDE SEQUENCE [LARGE SCALE GENOMIC DNA]</scope>
    <source>
        <strain evidence="2 3">CECT 7938</strain>
    </source>
</reference>
<comment type="caution">
    <text evidence="2">The sequence shown here is derived from an EMBL/GenBank/DDBJ whole genome shotgun (WGS) entry which is preliminary data.</text>
</comment>
<dbReference type="EMBL" id="RAPY01000004">
    <property type="protein sequence ID" value="RKE47092.1"/>
    <property type="molecule type" value="Genomic_DNA"/>
</dbReference>
<evidence type="ECO:0000313" key="2">
    <source>
        <dbReference type="EMBL" id="RKE47092.1"/>
    </source>
</evidence>
<evidence type="ECO:0000256" key="1">
    <source>
        <dbReference type="SAM" id="Phobius"/>
    </source>
</evidence>
<organism evidence="2 3">
    <name type="scientific">Sphingobacterium detergens</name>
    <dbReference type="NCBI Taxonomy" id="1145106"/>
    <lineage>
        <taxon>Bacteria</taxon>
        <taxon>Pseudomonadati</taxon>
        <taxon>Bacteroidota</taxon>
        <taxon>Sphingobacteriia</taxon>
        <taxon>Sphingobacteriales</taxon>
        <taxon>Sphingobacteriaceae</taxon>
        <taxon>Sphingobacterium</taxon>
    </lineage>
</organism>
<keyword evidence="1" id="KW-0472">Membrane</keyword>
<accession>A0A420ARJ6</accession>